<gene>
    <name evidence="2" type="ORF">SL103_07270</name>
</gene>
<dbReference type="Proteomes" id="UP000094094">
    <property type="component" value="Chromosome"/>
</dbReference>
<dbReference type="Pfam" id="PF14023">
    <property type="entry name" value="Bestrophin-like"/>
    <property type="match status" value="1"/>
</dbReference>
<accession>A0A1D7VWD7</accession>
<name>A0A1D7VWD7_9ACTN</name>
<protein>
    <recommendedName>
        <fullName evidence="4">DUF4239 domain-containing protein</fullName>
    </recommendedName>
</protein>
<evidence type="ECO:0008006" key="4">
    <source>
        <dbReference type="Google" id="ProtNLM"/>
    </source>
</evidence>
<dbReference type="OrthoDB" id="940913at2"/>
<reference evidence="2 3" key="1">
    <citation type="submission" date="2016-09" db="EMBL/GenBank/DDBJ databases">
        <title>Complete genome sequencing of Streptomyces lydicus 103 and metabolic pathways analysis of antibiotic biosynthesis.</title>
        <authorList>
            <person name="Jia N."/>
            <person name="Ding M.-Z."/>
            <person name="Gao F."/>
            <person name="Yuan Y.-J."/>
        </authorList>
    </citation>
    <scope>NUCLEOTIDE SEQUENCE [LARGE SCALE GENOMIC DNA]</scope>
    <source>
        <strain evidence="2 3">103</strain>
    </source>
</reference>
<dbReference type="KEGG" id="slc:SL103_07270"/>
<proteinExistence type="predicted"/>
<organism evidence="2 3">
    <name type="scientific">Streptomyces lydicus</name>
    <dbReference type="NCBI Taxonomy" id="47763"/>
    <lineage>
        <taxon>Bacteria</taxon>
        <taxon>Bacillati</taxon>
        <taxon>Actinomycetota</taxon>
        <taxon>Actinomycetes</taxon>
        <taxon>Kitasatosporales</taxon>
        <taxon>Streptomycetaceae</taxon>
        <taxon>Streptomyces</taxon>
    </lineage>
</organism>
<feature type="transmembrane region" description="Helical" evidence="1">
    <location>
        <begin position="51"/>
        <end position="72"/>
    </location>
</feature>
<feature type="transmembrane region" description="Helical" evidence="1">
    <location>
        <begin position="12"/>
        <end position="31"/>
    </location>
</feature>
<keyword evidence="1" id="KW-1133">Transmembrane helix</keyword>
<evidence type="ECO:0000256" key="1">
    <source>
        <dbReference type="SAM" id="Phobius"/>
    </source>
</evidence>
<feature type="transmembrane region" description="Helical" evidence="1">
    <location>
        <begin position="220"/>
        <end position="242"/>
    </location>
</feature>
<keyword evidence="1" id="KW-0472">Membrane</keyword>
<dbReference type="InterPro" id="IPR025333">
    <property type="entry name" value="DUF4239"/>
</dbReference>
<evidence type="ECO:0000313" key="3">
    <source>
        <dbReference type="Proteomes" id="UP000094094"/>
    </source>
</evidence>
<dbReference type="RefSeq" id="WP_069573496.1">
    <property type="nucleotide sequence ID" value="NZ_CP017157.1"/>
</dbReference>
<evidence type="ECO:0000313" key="2">
    <source>
        <dbReference type="EMBL" id="AOP51041.1"/>
    </source>
</evidence>
<keyword evidence="1" id="KW-0812">Transmembrane</keyword>
<dbReference type="AlphaFoldDB" id="A0A1D7VWD7"/>
<feature type="transmembrane region" description="Helical" evidence="1">
    <location>
        <begin position="188"/>
        <end position="208"/>
    </location>
</feature>
<keyword evidence="3" id="KW-1185">Reference proteome</keyword>
<sequence>MTRWIVINVPPWLLLAGLIVGVAGGTAAVQAYVRHRFPRLKRGEHNEIAQFLFPVIAVVYGFLVGFIVLALWGQVNTADQTTRTEGAMAAQMARGLEVFGSTESARLRQSLGQYGRAAADEWAGAATGRTTPEAENALNRLYSAYESVTPRNDTQRAFLAGSLASLRDLSRARTERLLQARSNIGPPLSLWLVVFLTSGLVLGFSVTFGSERALMHYGMVGAVSLLVAANLFLVAELSYPFLGEFSTSPEPLRTVIQILSSPQR</sequence>
<dbReference type="EMBL" id="CP017157">
    <property type="protein sequence ID" value="AOP51041.1"/>
    <property type="molecule type" value="Genomic_DNA"/>
</dbReference>